<dbReference type="InterPro" id="IPR046373">
    <property type="entry name" value="Acyl-CoA_Oxase/DH_mid-dom_sf"/>
</dbReference>
<dbReference type="SUPFAM" id="SSF56645">
    <property type="entry name" value="Acyl-CoA dehydrogenase NM domain-like"/>
    <property type="match status" value="1"/>
</dbReference>
<comment type="similarity">
    <text evidence="2 6">Belongs to the acyl-CoA dehydrogenase family.</text>
</comment>
<dbReference type="PANTHER" id="PTHR43292:SF4">
    <property type="entry name" value="ACYL-COA DEHYDROGENASE FADE34"/>
    <property type="match status" value="1"/>
</dbReference>
<evidence type="ECO:0000313" key="10">
    <source>
        <dbReference type="EMBL" id="MDF8334965.1"/>
    </source>
</evidence>
<dbReference type="InterPro" id="IPR013786">
    <property type="entry name" value="AcylCoA_DH/ox_N"/>
</dbReference>
<evidence type="ECO:0000256" key="5">
    <source>
        <dbReference type="ARBA" id="ARBA00023002"/>
    </source>
</evidence>
<comment type="cofactor">
    <cofactor evidence="1 6">
        <name>FAD</name>
        <dbReference type="ChEBI" id="CHEBI:57692"/>
    </cofactor>
</comment>
<dbReference type="Pfam" id="PF02771">
    <property type="entry name" value="Acyl-CoA_dh_N"/>
    <property type="match status" value="1"/>
</dbReference>
<dbReference type="InterPro" id="IPR037069">
    <property type="entry name" value="AcylCoA_DH/ox_N_sf"/>
</dbReference>
<evidence type="ECO:0000256" key="1">
    <source>
        <dbReference type="ARBA" id="ARBA00001974"/>
    </source>
</evidence>
<dbReference type="EMBL" id="JAROCY010000018">
    <property type="protein sequence ID" value="MDF8334965.1"/>
    <property type="molecule type" value="Genomic_DNA"/>
</dbReference>
<dbReference type="Gene3D" id="1.20.140.10">
    <property type="entry name" value="Butyryl-CoA Dehydrogenase, subunit A, domain 3"/>
    <property type="match status" value="1"/>
</dbReference>
<name>A0ABT6CPE1_9SPHN</name>
<dbReference type="InterPro" id="IPR052161">
    <property type="entry name" value="Mycobact_Acyl-CoA_DH"/>
</dbReference>
<comment type="caution">
    <text evidence="10">The sequence shown here is derived from an EMBL/GenBank/DDBJ whole genome shotgun (WGS) entry which is preliminary data.</text>
</comment>
<dbReference type="Gene3D" id="1.10.540.10">
    <property type="entry name" value="Acyl-CoA dehydrogenase/oxidase, N-terminal domain"/>
    <property type="match status" value="1"/>
</dbReference>
<keyword evidence="3 6" id="KW-0285">Flavoprotein</keyword>
<keyword evidence="11" id="KW-1185">Reference proteome</keyword>
<evidence type="ECO:0000259" key="8">
    <source>
        <dbReference type="Pfam" id="PF02770"/>
    </source>
</evidence>
<keyword evidence="4 6" id="KW-0274">FAD</keyword>
<organism evidence="10 11">
    <name type="scientific">Novosphingobium cyanobacteriorum</name>
    <dbReference type="NCBI Taxonomy" id="3024215"/>
    <lineage>
        <taxon>Bacteria</taxon>
        <taxon>Pseudomonadati</taxon>
        <taxon>Pseudomonadota</taxon>
        <taxon>Alphaproteobacteria</taxon>
        <taxon>Sphingomonadales</taxon>
        <taxon>Sphingomonadaceae</taxon>
        <taxon>Novosphingobium</taxon>
    </lineage>
</organism>
<keyword evidence="5 6" id="KW-0560">Oxidoreductase</keyword>
<proteinExistence type="inferred from homology"/>
<sequence length="400" mass="44222">MTAPIDSPLAAAGDLDAFRRALRGWLPKAIPHDWQERIRQGGEPAYVDVQREWYRALADAGLATAHWPSAWGGADLSLDAQIVFYSELARADAPMAVMYVVALYHMPATMFAYGTPQQRDRYLEGVRTGGVVWCQGFSEPGSGSDLASLKTRAERRGDKYIVNGQKIWSSGGQNSDFCLLLARTDSSSARKQDGISYFICDLRTPGITVRPISQPTTESEFNEIFFDDVEIPAENLIGAEGQGWQIAQTTLTTERGLLIFECVERLAQAYIRDAAAGQDTWLADPIVAHEFATFYPRIRGIQAMVAQLLSELRDDPHGGGVMATYVKLYWGPLLQDYTLFLTRAQGLAAQVFVEPQRCAGHNSGDAFVDFMWSYGWTIAGGSNEVMRNIISERFLGLPKG</sequence>
<protein>
    <submittedName>
        <fullName evidence="10">Acyl-CoA dehydrogenase family protein</fullName>
    </submittedName>
</protein>
<reference evidence="10 11" key="1">
    <citation type="submission" date="2023-03" db="EMBL/GenBank/DDBJ databases">
        <title>Novosphingobium cyanobacteriorum sp. nov., isolated from a eutrophic reservoir during the Microcystis bloom period.</title>
        <authorList>
            <person name="Kang M."/>
            <person name="Le V."/>
            <person name="Ko S.-R."/>
            <person name="Lee S.-A."/>
            <person name="Ahn C.-Y."/>
        </authorList>
    </citation>
    <scope>NUCLEOTIDE SEQUENCE [LARGE SCALE GENOMIC DNA]</scope>
    <source>
        <strain evidence="10 11">HBC54</strain>
    </source>
</reference>
<evidence type="ECO:0000256" key="2">
    <source>
        <dbReference type="ARBA" id="ARBA00009347"/>
    </source>
</evidence>
<dbReference type="InterPro" id="IPR009075">
    <property type="entry name" value="AcylCo_DH/oxidase_C"/>
</dbReference>
<dbReference type="Pfam" id="PF02770">
    <property type="entry name" value="Acyl-CoA_dh_M"/>
    <property type="match status" value="1"/>
</dbReference>
<feature type="domain" description="Acyl-CoA dehydrogenase/oxidase N-terminal" evidence="9">
    <location>
        <begin position="16"/>
        <end position="129"/>
    </location>
</feature>
<evidence type="ECO:0000259" key="7">
    <source>
        <dbReference type="Pfam" id="PF00441"/>
    </source>
</evidence>
<dbReference type="Pfam" id="PF00441">
    <property type="entry name" value="Acyl-CoA_dh_1"/>
    <property type="match status" value="1"/>
</dbReference>
<evidence type="ECO:0000256" key="4">
    <source>
        <dbReference type="ARBA" id="ARBA00022827"/>
    </source>
</evidence>
<dbReference type="Proteomes" id="UP001222770">
    <property type="component" value="Unassembled WGS sequence"/>
</dbReference>
<evidence type="ECO:0000256" key="3">
    <source>
        <dbReference type="ARBA" id="ARBA00022630"/>
    </source>
</evidence>
<evidence type="ECO:0000256" key="6">
    <source>
        <dbReference type="RuleBase" id="RU362125"/>
    </source>
</evidence>
<dbReference type="InterPro" id="IPR036250">
    <property type="entry name" value="AcylCo_DH-like_C"/>
</dbReference>
<feature type="domain" description="Acyl-CoA dehydrogenase/oxidase C-terminal" evidence="7">
    <location>
        <begin position="241"/>
        <end position="394"/>
    </location>
</feature>
<evidence type="ECO:0000259" key="9">
    <source>
        <dbReference type="Pfam" id="PF02771"/>
    </source>
</evidence>
<accession>A0ABT6CPE1</accession>
<dbReference type="InterPro" id="IPR009100">
    <property type="entry name" value="AcylCoA_DH/oxidase_NM_dom_sf"/>
</dbReference>
<dbReference type="RefSeq" id="WP_277279736.1">
    <property type="nucleotide sequence ID" value="NZ_JAROCY010000018.1"/>
</dbReference>
<dbReference type="SUPFAM" id="SSF47203">
    <property type="entry name" value="Acyl-CoA dehydrogenase C-terminal domain-like"/>
    <property type="match status" value="1"/>
</dbReference>
<dbReference type="InterPro" id="IPR006091">
    <property type="entry name" value="Acyl-CoA_Oxase/DH_mid-dom"/>
</dbReference>
<dbReference type="Gene3D" id="2.40.110.10">
    <property type="entry name" value="Butyryl-CoA Dehydrogenase, subunit A, domain 2"/>
    <property type="match status" value="1"/>
</dbReference>
<dbReference type="PANTHER" id="PTHR43292">
    <property type="entry name" value="ACYL-COA DEHYDROGENASE"/>
    <property type="match status" value="1"/>
</dbReference>
<feature type="domain" description="Acyl-CoA oxidase/dehydrogenase middle" evidence="8">
    <location>
        <begin position="134"/>
        <end position="229"/>
    </location>
</feature>
<evidence type="ECO:0000313" key="11">
    <source>
        <dbReference type="Proteomes" id="UP001222770"/>
    </source>
</evidence>
<gene>
    <name evidence="10" type="ORF">POM99_17285</name>
</gene>